<proteinExistence type="predicted"/>
<sequence length="201" mass="22183">MNSRTKKKSPSSQLDYNNRHSEVDSTGSYRDQPDYGKRHSVVDSAESYNPYMDYSEGYAEYGERAEYSDISLRSDLGSDYGEDPQMEVEEVLHGDCLTDSEVHSIISGNDKPLARTIPAKAPPRAYNPGTCTPVPKPHRGKGEATPVPTPETGKVTGAPPEMGARKLLPPKSARGNPPQAEFEHYIQDVAGYKCICELYQI</sequence>
<gene>
    <name evidence="2" type="ORF">P4O66_003565</name>
</gene>
<evidence type="ECO:0000313" key="2">
    <source>
        <dbReference type="EMBL" id="KAK1804709.1"/>
    </source>
</evidence>
<keyword evidence="3" id="KW-1185">Reference proteome</keyword>
<feature type="region of interest" description="Disordered" evidence="1">
    <location>
        <begin position="1"/>
        <end position="49"/>
    </location>
</feature>
<reference evidence="2" key="1">
    <citation type="submission" date="2023-03" db="EMBL/GenBank/DDBJ databases">
        <title>Electrophorus voltai genome.</title>
        <authorList>
            <person name="Bian C."/>
        </authorList>
    </citation>
    <scope>NUCLEOTIDE SEQUENCE</scope>
    <source>
        <strain evidence="2">CB-2022</strain>
        <tissue evidence="2">Muscle</tissue>
    </source>
</reference>
<dbReference type="AlphaFoldDB" id="A0AAD9E513"/>
<name>A0AAD9E513_9TELE</name>
<evidence type="ECO:0000313" key="3">
    <source>
        <dbReference type="Proteomes" id="UP001239994"/>
    </source>
</evidence>
<protein>
    <submittedName>
        <fullName evidence="2">Uncharacterized protein</fullName>
    </submittedName>
</protein>
<comment type="caution">
    <text evidence="2">The sequence shown here is derived from an EMBL/GenBank/DDBJ whole genome shotgun (WGS) entry which is preliminary data.</text>
</comment>
<dbReference type="EMBL" id="JAROKS010000003">
    <property type="protein sequence ID" value="KAK1804709.1"/>
    <property type="molecule type" value="Genomic_DNA"/>
</dbReference>
<feature type="compositionally biased region" description="Basic and acidic residues" evidence="1">
    <location>
        <begin position="31"/>
        <end position="41"/>
    </location>
</feature>
<dbReference type="Proteomes" id="UP001239994">
    <property type="component" value="Unassembled WGS sequence"/>
</dbReference>
<organism evidence="2 3">
    <name type="scientific">Electrophorus voltai</name>
    <dbReference type="NCBI Taxonomy" id="2609070"/>
    <lineage>
        <taxon>Eukaryota</taxon>
        <taxon>Metazoa</taxon>
        <taxon>Chordata</taxon>
        <taxon>Craniata</taxon>
        <taxon>Vertebrata</taxon>
        <taxon>Euteleostomi</taxon>
        <taxon>Actinopterygii</taxon>
        <taxon>Neopterygii</taxon>
        <taxon>Teleostei</taxon>
        <taxon>Ostariophysi</taxon>
        <taxon>Gymnotiformes</taxon>
        <taxon>Gymnotoidei</taxon>
        <taxon>Gymnotidae</taxon>
        <taxon>Electrophorus</taxon>
    </lineage>
</organism>
<accession>A0AAD9E513</accession>
<evidence type="ECO:0000256" key="1">
    <source>
        <dbReference type="SAM" id="MobiDB-lite"/>
    </source>
</evidence>
<feature type="region of interest" description="Disordered" evidence="1">
    <location>
        <begin position="107"/>
        <end position="178"/>
    </location>
</feature>